<feature type="chain" id="PRO_5046945768" description="DUF3347 domain-containing protein" evidence="1">
    <location>
        <begin position="24"/>
        <end position="139"/>
    </location>
</feature>
<accession>A0ABU8HFY7</accession>
<name>A0ABU8HFY7_9BACI</name>
<comment type="caution">
    <text evidence="2">The sequence shown here is derived from an EMBL/GenBank/DDBJ whole genome shotgun (WGS) entry which is preliminary data.</text>
</comment>
<evidence type="ECO:0000313" key="3">
    <source>
        <dbReference type="Proteomes" id="UP001312865"/>
    </source>
</evidence>
<reference evidence="2 3" key="1">
    <citation type="journal article" date="2018" name="J. Microbiol.">
        <title>Bacillus spongiae sp. nov., isolated from sponge of Jeju Island.</title>
        <authorList>
            <person name="Lee G.E."/>
            <person name="Im W.T."/>
            <person name="Park J.S."/>
        </authorList>
    </citation>
    <scope>NUCLEOTIDE SEQUENCE [LARGE SCALE GENOMIC DNA]</scope>
    <source>
        <strain evidence="2 3">135PIL107-10</strain>
    </source>
</reference>
<proteinExistence type="predicted"/>
<keyword evidence="1" id="KW-0732">Signal</keyword>
<organism evidence="2 3">
    <name type="scientific">Bacillus spongiae</name>
    <dbReference type="NCBI Taxonomy" id="2683610"/>
    <lineage>
        <taxon>Bacteria</taxon>
        <taxon>Bacillati</taxon>
        <taxon>Bacillota</taxon>
        <taxon>Bacilli</taxon>
        <taxon>Bacillales</taxon>
        <taxon>Bacillaceae</taxon>
        <taxon>Bacillus</taxon>
    </lineage>
</organism>
<sequence length="139" mass="15459">MKKIVALFTLLLLTLGISSMTFAETSNEDQAQALKEIFETNKDIQDIINAAVEEGDKLYKEYVDNLALANDEESERLTATYNAELETLITTLQQVAEEMTLAEIAEASKDGIEAECEYILVKIGDREVLVDPIKIIDIA</sequence>
<dbReference type="Proteomes" id="UP001312865">
    <property type="component" value="Unassembled WGS sequence"/>
</dbReference>
<evidence type="ECO:0008006" key="4">
    <source>
        <dbReference type="Google" id="ProtNLM"/>
    </source>
</evidence>
<keyword evidence="3" id="KW-1185">Reference proteome</keyword>
<feature type="signal peptide" evidence="1">
    <location>
        <begin position="1"/>
        <end position="23"/>
    </location>
</feature>
<gene>
    <name evidence="2" type="ORF">WAK64_14665</name>
</gene>
<evidence type="ECO:0000256" key="1">
    <source>
        <dbReference type="SAM" id="SignalP"/>
    </source>
</evidence>
<evidence type="ECO:0000313" key="2">
    <source>
        <dbReference type="EMBL" id="MEI5908298.1"/>
    </source>
</evidence>
<dbReference type="EMBL" id="JBBAXC010000012">
    <property type="protein sequence ID" value="MEI5908298.1"/>
    <property type="molecule type" value="Genomic_DNA"/>
</dbReference>
<dbReference type="RefSeq" id="WP_336587744.1">
    <property type="nucleotide sequence ID" value="NZ_JBBAXC010000012.1"/>
</dbReference>
<protein>
    <recommendedName>
        <fullName evidence="4">DUF3347 domain-containing protein</fullName>
    </recommendedName>
</protein>